<dbReference type="eggNOG" id="COG1529">
    <property type="taxonomic scope" value="Bacteria"/>
</dbReference>
<dbReference type="HOGENOM" id="CLU_001681_2_1_11"/>
<sequence>MSDTSVDSVGGIATDSSVVATDRRVVGKSIMSHDFIEKVKGSLLYAEDWSLPGMLLGKVVRSPMASARIRAIDVSKALEVPGVAAVLTARDVPVNRIATHASGGLGELDVAMPVLAADRVRYAGEPVALVAAETRAALDQAAELVDIDLEPLPGVYDPLSALLPDAPLVHEEGNVLITWNISCGDVEAGFREADVVVEEEYRTQFVEHAYLEPEAAVAWMDQGILTIRAATQVVEHAAEIAEILNLPQNRVRVISTYMGGGFGGKEDMTVEPYVALLAWYTRRPVRMIFERQESILATTKRAPFVMKYKTGARRDGVITAQEVDIVGDAGAYPYLSARVMFAAAVTACGPYRIPHARVRSRAVFTNQVPTSAFRGFGAMEVVFGYEGQMDRLARVLNLPPDEIRKRNFLRKGDLRPTGERVDTTVAIEETLDQAMYALGAPSAPSSPRKRIGRGLACNMQPYGRTAWFHDQASVWLSLSADGSLTIRSGITDLGGGQAASLCQIASEVLGVSLDEISVHIGDTALNPPAGGTFATRQLYMSGNAVLHGALELRRVLADVAAGILNTTPEQLEFRDGAVFVARGETAGQGINLATLARECESRGVSPAVLYTWRAPVGSFDPTTGKGATFPDYTYGAHAAEVEVDLETGCVTVLKYVASHDVGRSINPLRVEGQIQGGVAQGLGYALMEEVELDEGIPKSTLFADYLVPTALEVPDITVRIVESGEGKGPMQARGIGEPPIGPVAAAIASAIADAIGIEPRRLPMTPERLLDLLRDNPIRGAA</sequence>
<dbReference type="SUPFAM" id="SSF56003">
    <property type="entry name" value="Molybdenum cofactor-binding domain"/>
    <property type="match status" value="1"/>
</dbReference>
<dbReference type="Pfam" id="PF02738">
    <property type="entry name" value="MoCoBD_1"/>
    <property type="match status" value="1"/>
</dbReference>
<dbReference type="InterPro" id="IPR000674">
    <property type="entry name" value="Ald_Oxase/Xan_DH_a/b"/>
</dbReference>
<dbReference type="SMART" id="SM01008">
    <property type="entry name" value="Ald_Xan_dh_C"/>
    <property type="match status" value="1"/>
</dbReference>
<gene>
    <name evidence="2" type="ordered locus">Acel_1642</name>
</gene>
<dbReference type="Gene3D" id="3.90.1170.50">
    <property type="entry name" value="Aldehyde oxidase/xanthine dehydrogenase, a/b hammerhead"/>
    <property type="match status" value="1"/>
</dbReference>
<keyword evidence="2" id="KW-0560">Oxidoreductase</keyword>
<dbReference type="FunCoup" id="A0LVF4">
    <property type="interactions" value="90"/>
</dbReference>
<dbReference type="KEGG" id="ace:Acel_1642"/>
<dbReference type="InterPro" id="IPR016208">
    <property type="entry name" value="Ald_Oxase/xanthine_DH-like"/>
</dbReference>
<dbReference type="InterPro" id="IPR008274">
    <property type="entry name" value="AldOxase/xan_DH_MoCoBD1"/>
</dbReference>
<dbReference type="PANTHER" id="PTHR11908">
    <property type="entry name" value="XANTHINE DEHYDROGENASE"/>
    <property type="match status" value="1"/>
</dbReference>
<dbReference type="OrthoDB" id="135295at2"/>
<evidence type="ECO:0000259" key="1">
    <source>
        <dbReference type="SMART" id="SM01008"/>
    </source>
</evidence>
<dbReference type="GO" id="GO:0004854">
    <property type="term" value="F:xanthine dehydrogenase activity"/>
    <property type="evidence" value="ECO:0007669"/>
    <property type="project" value="UniProtKB-EC"/>
</dbReference>
<dbReference type="InParanoid" id="A0LVF4"/>
<organism evidence="2 3">
    <name type="scientific">Acidothermus cellulolyticus (strain ATCC 43068 / DSM 8971 / 11B)</name>
    <dbReference type="NCBI Taxonomy" id="351607"/>
    <lineage>
        <taxon>Bacteria</taxon>
        <taxon>Bacillati</taxon>
        <taxon>Actinomycetota</taxon>
        <taxon>Actinomycetes</taxon>
        <taxon>Acidothermales</taxon>
        <taxon>Acidothermaceae</taxon>
        <taxon>Acidothermus</taxon>
    </lineage>
</organism>
<dbReference type="PANTHER" id="PTHR11908:SF157">
    <property type="entry name" value="XANTHINE DEHYDROGENASE SUBUNIT D-RELATED"/>
    <property type="match status" value="1"/>
</dbReference>
<dbReference type="SUPFAM" id="SSF54665">
    <property type="entry name" value="CO dehydrogenase molybdoprotein N-domain-like"/>
    <property type="match status" value="1"/>
</dbReference>
<dbReference type="InterPro" id="IPR037165">
    <property type="entry name" value="AldOxase/xan_DH_Mopterin-bd_sf"/>
</dbReference>
<evidence type="ECO:0000313" key="3">
    <source>
        <dbReference type="Proteomes" id="UP000008221"/>
    </source>
</evidence>
<dbReference type="STRING" id="351607.Acel_1642"/>
<dbReference type="AlphaFoldDB" id="A0LVF4"/>
<protein>
    <submittedName>
        <fullName evidence="2">Xanthine dehydrogenase, molybdenum binding subunit apoprotein</fullName>
        <ecNumber evidence="2">1.17.1.4</ecNumber>
    </submittedName>
</protein>
<dbReference type="InterPro" id="IPR036856">
    <property type="entry name" value="Ald_Oxase/Xan_DH_a/b_sf"/>
</dbReference>
<dbReference type="GO" id="GO:0005506">
    <property type="term" value="F:iron ion binding"/>
    <property type="evidence" value="ECO:0007669"/>
    <property type="project" value="InterPro"/>
</dbReference>
<accession>A0LVF4</accession>
<dbReference type="Pfam" id="PF20256">
    <property type="entry name" value="MoCoBD_2"/>
    <property type="match status" value="1"/>
</dbReference>
<proteinExistence type="predicted"/>
<reference evidence="2 3" key="1">
    <citation type="journal article" date="2009" name="Genome Res.">
        <title>Complete genome of the cellulolytic thermophile Acidothermus cellulolyticus 11B provides insights into its ecophysiological and evolutionary adaptations.</title>
        <authorList>
            <person name="Barabote R.D."/>
            <person name="Xie G."/>
            <person name="Leu D.H."/>
            <person name="Normand P."/>
            <person name="Necsulea A."/>
            <person name="Daubin V."/>
            <person name="Medigue C."/>
            <person name="Adney W.S."/>
            <person name="Xu X.C."/>
            <person name="Lapidus A."/>
            <person name="Parales R.E."/>
            <person name="Detter C."/>
            <person name="Pujic P."/>
            <person name="Bruce D."/>
            <person name="Lavire C."/>
            <person name="Challacombe J.F."/>
            <person name="Brettin T.S."/>
            <person name="Berry A.M."/>
        </authorList>
    </citation>
    <scope>NUCLEOTIDE SEQUENCE [LARGE SCALE GENOMIC DNA]</scope>
    <source>
        <strain evidence="3">ATCC 43068 / DSM 8971 / 11B</strain>
    </source>
</reference>
<dbReference type="RefSeq" id="WP_011720477.1">
    <property type="nucleotide sequence ID" value="NC_008578.1"/>
</dbReference>
<dbReference type="EMBL" id="CP000481">
    <property type="protein sequence ID" value="ABK53414.1"/>
    <property type="molecule type" value="Genomic_DNA"/>
</dbReference>
<dbReference type="Pfam" id="PF01315">
    <property type="entry name" value="Ald_Xan_dh_C"/>
    <property type="match status" value="1"/>
</dbReference>
<evidence type="ECO:0000313" key="2">
    <source>
        <dbReference type="EMBL" id="ABK53414.1"/>
    </source>
</evidence>
<keyword evidence="3" id="KW-1185">Reference proteome</keyword>
<dbReference type="EC" id="1.17.1.4" evidence="2"/>
<feature type="domain" description="Aldehyde oxidase/xanthine dehydrogenase a/b hammerhead" evidence="1">
    <location>
        <begin position="40"/>
        <end position="153"/>
    </location>
</feature>
<dbReference type="Gene3D" id="3.30.365.10">
    <property type="entry name" value="Aldehyde oxidase/xanthine dehydrogenase, molybdopterin binding domain"/>
    <property type="match status" value="4"/>
</dbReference>
<dbReference type="InterPro" id="IPR046867">
    <property type="entry name" value="AldOxase/xan_DH_MoCoBD2"/>
</dbReference>
<dbReference type="Proteomes" id="UP000008221">
    <property type="component" value="Chromosome"/>
</dbReference>
<name>A0LVF4_ACIC1</name>